<dbReference type="RefSeq" id="WP_227153361.1">
    <property type="nucleotide sequence ID" value="NZ_CAUCXX010000045.1"/>
</dbReference>
<accession>A0AAW4UCF9</accession>
<evidence type="ECO:0000313" key="1">
    <source>
        <dbReference type="EMBL" id="MCB6829336.1"/>
    </source>
</evidence>
<gene>
    <name evidence="1" type="ORF">LIY65_11615</name>
</gene>
<protein>
    <submittedName>
        <fullName evidence="1">Uncharacterized protein</fullName>
    </submittedName>
</protein>
<comment type="caution">
    <text evidence="1">The sequence shown here is derived from an EMBL/GenBank/DDBJ whole genome shotgun (WGS) entry which is preliminary data.</text>
</comment>
<evidence type="ECO:0000313" key="2">
    <source>
        <dbReference type="Proteomes" id="UP001198190"/>
    </source>
</evidence>
<reference evidence="1" key="1">
    <citation type="submission" date="2021-10" db="EMBL/GenBank/DDBJ databases">
        <title>Collection of gut derived symbiotic bacterial strains cultured from healthy donors.</title>
        <authorList>
            <person name="Lin H."/>
            <person name="Littmann E."/>
            <person name="Claire K."/>
            <person name="Pamer E."/>
        </authorList>
    </citation>
    <scope>NUCLEOTIDE SEQUENCE</scope>
    <source>
        <strain evidence="1">MSK.7.16</strain>
    </source>
</reference>
<organism evidence="1 2">
    <name type="scientific">Megamonas funiformis</name>
    <dbReference type="NCBI Taxonomy" id="437897"/>
    <lineage>
        <taxon>Bacteria</taxon>
        <taxon>Bacillati</taxon>
        <taxon>Bacillota</taxon>
        <taxon>Negativicutes</taxon>
        <taxon>Selenomonadales</taxon>
        <taxon>Selenomonadaceae</taxon>
        <taxon>Megamonas</taxon>
    </lineage>
</organism>
<dbReference type="Proteomes" id="UP001198190">
    <property type="component" value="Unassembled WGS sequence"/>
</dbReference>
<name>A0AAW4UCF9_9FIRM</name>
<proteinExistence type="predicted"/>
<sequence length="79" mass="9564">MQLTDKEFYCLSWHYNAFYEQAKHKKIADYAQACETCKYKKQCYIETKNPIVYEMEKKLPVQIIKHIHQKDIFSLGKNK</sequence>
<dbReference type="AlphaFoldDB" id="A0AAW4UCF9"/>
<dbReference type="EMBL" id="JAJCGD010000049">
    <property type="protein sequence ID" value="MCB6829336.1"/>
    <property type="molecule type" value="Genomic_DNA"/>
</dbReference>